<keyword evidence="1" id="KW-0472">Membrane</keyword>
<sequence>MSTQDGPKKALQLDPGTVKRCRASGCTCLLLLGGSLLSLLIALGVARFASVLYQNSQAPHDFMYAKDTSPEDVDNMSSVKFDIVATVWVANRTRASSAAGGDWSGVALAKPVNEYRSFSDVVFRGVTLRDEHVHAQVNLTIPLEPL</sequence>
<evidence type="ECO:0000313" key="2">
    <source>
        <dbReference type="EMBL" id="KAF6752004.1"/>
    </source>
</evidence>
<keyword evidence="1" id="KW-0812">Transmembrane</keyword>
<name>A0A8H6HRT6_9AGAR</name>
<accession>A0A8H6HRT6</accession>
<proteinExistence type="predicted"/>
<dbReference type="AlphaFoldDB" id="A0A8H6HRT6"/>
<comment type="caution">
    <text evidence="2">The sequence shown here is derived from an EMBL/GenBank/DDBJ whole genome shotgun (WGS) entry which is preliminary data.</text>
</comment>
<evidence type="ECO:0000256" key="1">
    <source>
        <dbReference type="SAM" id="Phobius"/>
    </source>
</evidence>
<gene>
    <name evidence="2" type="ORF">DFP72DRAFT_1171849</name>
</gene>
<dbReference type="OrthoDB" id="2548253at2759"/>
<dbReference type="Proteomes" id="UP000521943">
    <property type="component" value="Unassembled WGS sequence"/>
</dbReference>
<keyword evidence="3" id="KW-1185">Reference proteome</keyword>
<evidence type="ECO:0000313" key="3">
    <source>
        <dbReference type="Proteomes" id="UP000521943"/>
    </source>
</evidence>
<keyword evidence="1" id="KW-1133">Transmembrane helix</keyword>
<dbReference type="EMBL" id="JACGCI010000046">
    <property type="protein sequence ID" value="KAF6752004.1"/>
    <property type="molecule type" value="Genomic_DNA"/>
</dbReference>
<feature type="transmembrane region" description="Helical" evidence="1">
    <location>
        <begin position="29"/>
        <end position="53"/>
    </location>
</feature>
<protein>
    <submittedName>
        <fullName evidence="2">Uncharacterized protein</fullName>
    </submittedName>
</protein>
<reference evidence="2 3" key="1">
    <citation type="submission" date="2020-07" db="EMBL/GenBank/DDBJ databases">
        <title>Comparative genomics of pyrophilous fungi reveals a link between fire events and developmental genes.</title>
        <authorList>
            <consortium name="DOE Joint Genome Institute"/>
            <person name="Steindorff A.S."/>
            <person name="Carver A."/>
            <person name="Calhoun S."/>
            <person name="Stillman K."/>
            <person name="Liu H."/>
            <person name="Lipzen A."/>
            <person name="Pangilinan J."/>
            <person name="Labutti K."/>
            <person name="Bruns T.D."/>
            <person name="Grigoriev I.V."/>
        </authorList>
    </citation>
    <scope>NUCLEOTIDE SEQUENCE [LARGE SCALE GENOMIC DNA]</scope>
    <source>
        <strain evidence="2 3">CBS 144469</strain>
    </source>
</reference>
<organism evidence="2 3">
    <name type="scientific">Ephemerocybe angulata</name>
    <dbReference type="NCBI Taxonomy" id="980116"/>
    <lineage>
        <taxon>Eukaryota</taxon>
        <taxon>Fungi</taxon>
        <taxon>Dikarya</taxon>
        <taxon>Basidiomycota</taxon>
        <taxon>Agaricomycotina</taxon>
        <taxon>Agaricomycetes</taxon>
        <taxon>Agaricomycetidae</taxon>
        <taxon>Agaricales</taxon>
        <taxon>Agaricineae</taxon>
        <taxon>Psathyrellaceae</taxon>
        <taxon>Ephemerocybe</taxon>
    </lineage>
</organism>